<dbReference type="Proteomes" id="UP000029226">
    <property type="component" value="Unassembled WGS sequence"/>
</dbReference>
<name>A0A090QDL0_NONUL</name>
<reference evidence="1 2" key="1">
    <citation type="journal article" date="2014" name="Genome Announc.">
        <title>Draft Genome Sequences of Marine Flavobacterium Nonlabens Strains NR17, NR24, NR27, NR32, NR33, and Ara13.</title>
        <authorList>
            <person name="Nakanishi M."/>
            <person name="Meirelles P."/>
            <person name="Suzuki R."/>
            <person name="Takatani N."/>
            <person name="Mino S."/>
            <person name="Suda W."/>
            <person name="Oshima K."/>
            <person name="Hattori M."/>
            <person name="Ohkuma M."/>
            <person name="Hosokawa M."/>
            <person name="Miyashita K."/>
            <person name="Thompson F.L."/>
            <person name="Niwa A."/>
            <person name="Sawabe T."/>
            <person name="Sawabe T."/>
        </authorList>
    </citation>
    <scope>NUCLEOTIDE SEQUENCE [LARGE SCALE GENOMIC DNA]</scope>
    <source>
        <strain evidence="2">JCM19314</strain>
    </source>
</reference>
<evidence type="ECO:0000313" key="1">
    <source>
        <dbReference type="EMBL" id="GAL01195.1"/>
    </source>
</evidence>
<dbReference type="EMBL" id="BBMM01000009">
    <property type="protein sequence ID" value="GAL01195.1"/>
    <property type="molecule type" value="Genomic_DNA"/>
</dbReference>
<accession>A0A090QDL0</accession>
<protein>
    <submittedName>
        <fullName evidence="1">Uncharacterized protein</fullName>
    </submittedName>
</protein>
<sequence length="57" mass="6457">MTLNKSKGLNVGSFINSHSRKRIYDLHKVYETIKTDIIIKIYTVISSTESSGNKTLI</sequence>
<proteinExistence type="predicted"/>
<organism evidence="1 2">
    <name type="scientific">Nonlabens ulvanivorans</name>
    <name type="common">Persicivirga ulvanivorans</name>
    <dbReference type="NCBI Taxonomy" id="906888"/>
    <lineage>
        <taxon>Bacteria</taxon>
        <taxon>Pseudomonadati</taxon>
        <taxon>Bacteroidota</taxon>
        <taxon>Flavobacteriia</taxon>
        <taxon>Flavobacteriales</taxon>
        <taxon>Flavobacteriaceae</taxon>
        <taxon>Nonlabens</taxon>
    </lineage>
</organism>
<gene>
    <name evidence="1" type="ORF">JCM19314_639</name>
</gene>
<evidence type="ECO:0000313" key="2">
    <source>
        <dbReference type="Proteomes" id="UP000029226"/>
    </source>
</evidence>
<dbReference type="AlphaFoldDB" id="A0A090QDL0"/>
<dbReference type="RefSeq" id="WP_348021526.1">
    <property type="nucleotide sequence ID" value="NZ_JBDUVS010000012.1"/>
</dbReference>
<comment type="caution">
    <text evidence="1">The sequence shown here is derived from an EMBL/GenBank/DDBJ whole genome shotgun (WGS) entry which is preliminary data.</text>
</comment>